<gene>
    <name evidence="1" type="ORF">WN985_29155</name>
</gene>
<protein>
    <submittedName>
        <fullName evidence="1">Uncharacterized protein</fullName>
    </submittedName>
</protein>
<dbReference type="Proteomes" id="UP001484179">
    <property type="component" value="Chromosome 2"/>
</dbReference>
<sequence length="110" mass="12309">MTTVHVVEHPHAGLTRMLTVKSTGVLLQGAFPCDRHSQHQRIQRWVIETFPDQPASCEHDAGRVTGQRVKGCQLDGARLSAESSVQHEQRLHRKRLGATSSIFARAWGMM</sequence>
<proteinExistence type="predicted"/>
<organism evidence="1 2">
    <name type="scientific">Burkholderia pyrrocinia</name>
    <name type="common">Pseudomonas pyrrocinia</name>
    <dbReference type="NCBI Taxonomy" id="60550"/>
    <lineage>
        <taxon>Bacteria</taxon>
        <taxon>Pseudomonadati</taxon>
        <taxon>Pseudomonadota</taxon>
        <taxon>Betaproteobacteria</taxon>
        <taxon>Burkholderiales</taxon>
        <taxon>Burkholderiaceae</taxon>
        <taxon>Burkholderia</taxon>
        <taxon>Burkholderia cepacia complex</taxon>
    </lineage>
</organism>
<evidence type="ECO:0000313" key="2">
    <source>
        <dbReference type="Proteomes" id="UP001484179"/>
    </source>
</evidence>
<reference evidence="1 2" key="1">
    <citation type="submission" date="2024-04" db="EMBL/GenBank/DDBJ databases">
        <title>Biological Control Activity of Plant Growth Promoting Rhizobacteria Burkholderia pyrrocinia BX1 against Tobacco black shank Introduction Tobacco black shank (TBS) caused by the oomycete Phytophthora. nicotianae (P. nicotianae) has become a destructive soil.</title>
        <authorList>
            <person name="Liu X."/>
            <person name="Shu C."/>
        </authorList>
    </citation>
    <scope>NUCLEOTIDE SEQUENCE [LARGE SCALE GENOMIC DNA]</scope>
    <source>
        <strain evidence="1 2">BX1</strain>
    </source>
</reference>
<name>A0ABZ3BQA0_BURPY</name>
<keyword evidence="2" id="KW-1185">Reference proteome</keyword>
<accession>A0ABZ3BQA0</accession>
<evidence type="ECO:0000313" key="1">
    <source>
        <dbReference type="EMBL" id="WZW56600.1"/>
    </source>
</evidence>
<dbReference type="RefSeq" id="WP_342310461.1">
    <property type="nucleotide sequence ID" value="NZ_CP150850.1"/>
</dbReference>
<dbReference type="EMBL" id="CP150850">
    <property type="protein sequence ID" value="WZW56600.1"/>
    <property type="molecule type" value="Genomic_DNA"/>
</dbReference>